<dbReference type="AlphaFoldDB" id="A0A1I3I029"/>
<dbReference type="GO" id="GO:0004673">
    <property type="term" value="F:protein histidine kinase activity"/>
    <property type="evidence" value="ECO:0007669"/>
    <property type="project" value="UniProtKB-EC"/>
</dbReference>
<evidence type="ECO:0000256" key="3">
    <source>
        <dbReference type="ARBA" id="ARBA00022679"/>
    </source>
</evidence>
<dbReference type="RefSeq" id="WP_177205466.1">
    <property type="nucleotide sequence ID" value="NZ_FOQT01000004.1"/>
</dbReference>
<evidence type="ECO:0000259" key="6">
    <source>
        <dbReference type="SMART" id="SM00387"/>
    </source>
</evidence>
<keyword evidence="5" id="KW-0902">Two-component regulatory system</keyword>
<evidence type="ECO:0000256" key="4">
    <source>
        <dbReference type="ARBA" id="ARBA00022777"/>
    </source>
</evidence>
<accession>A0A1I3I029</accession>
<dbReference type="InterPro" id="IPR050482">
    <property type="entry name" value="Sensor_HK_TwoCompSys"/>
</dbReference>
<sequence length="167" mass="18713">MLTLKNSIISKKEIKSESVSNIIEEVREISRNLYPVILEKVGLEESVKSLAENFSNETTLFVTTEINYQNKVEKNKELHLYRIIQEALNNTLKHGNATIAKIKIVSDENFLHLSVKDNGEGFDVASKTKSKDSFGLQGIKQRAQAMSANLDLKSDDSGTEILIKMAN</sequence>
<dbReference type="STRING" id="1125876.SAMN05443292_2493"/>
<dbReference type="GO" id="GO:0000160">
    <property type="term" value="P:phosphorelay signal transduction system"/>
    <property type="evidence" value="ECO:0007669"/>
    <property type="project" value="UniProtKB-KW"/>
</dbReference>
<dbReference type="PANTHER" id="PTHR24421">
    <property type="entry name" value="NITRATE/NITRITE SENSOR PROTEIN NARX-RELATED"/>
    <property type="match status" value="1"/>
</dbReference>
<name>A0A1I3I029_9FLAO</name>
<dbReference type="CDD" id="cd16917">
    <property type="entry name" value="HATPase_UhpB-NarQ-NarX-like"/>
    <property type="match status" value="1"/>
</dbReference>
<dbReference type="SUPFAM" id="SSF55874">
    <property type="entry name" value="ATPase domain of HSP90 chaperone/DNA topoisomerase II/histidine kinase"/>
    <property type="match status" value="1"/>
</dbReference>
<evidence type="ECO:0000256" key="5">
    <source>
        <dbReference type="ARBA" id="ARBA00023012"/>
    </source>
</evidence>
<reference evidence="7 8" key="1">
    <citation type="submission" date="2016-10" db="EMBL/GenBank/DDBJ databases">
        <authorList>
            <person name="de Groot N.N."/>
        </authorList>
    </citation>
    <scope>NUCLEOTIDE SEQUENCE [LARGE SCALE GENOMIC DNA]</scope>
    <source>
        <strain evidence="7 8">DSM 26000</strain>
    </source>
</reference>
<evidence type="ECO:0000313" key="8">
    <source>
        <dbReference type="Proteomes" id="UP000198931"/>
    </source>
</evidence>
<dbReference type="InterPro" id="IPR003594">
    <property type="entry name" value="HATPase_dom"/>
</dbReference>
<dbReference type="SMART" id="SM00387">
    <property type="entry name" value="HATPase_c"/>
    <property type="match status" value="1"/>
</dbReference>
<proteinExistence type="predicted"/>
<keyword evidence="3" id="KW-0808">Transferase</keyword>
<gene>
    <name evidence="7" type="ORF">SAMN05443292_2493</name>
</gene>
<dbReference type="InterPro" id="IPR036890">
    <property type="entry name" value="HATPase_C_sf"/>
</dbReference>
<evidence type="ECO:0000256" key="1">
    <source>
        <dbReference type="ARBA" id="ARBA00000085"/>
    </source>
</evidence>
<keyword evidence="4 7" id="KW-0418">Kinase</keyword>
<evidence type="ECO:0000256" key="2">
    <source>
        <dbReference type="ARBA" id="ARBA00012438"/>
    </source>
</evidence>
<dbReference type="EMBL" id="FOQT01000004">
    <property type="protein sequence ID" value="SFI41355.1"/>
    <property type="molecule type" value="Genomic_DNA"/>
</dbReference>
<feature type="domain" description="Histidine kinase/HSP90-like ATPase" evidence="6">
    <location>
        <begin position="75"/>
        <end position="167"/>
    </location>
</feature>
<dbReference type="Pfam" id="PF02518">
    <property type="entry name" value="HATPase_c"/>
    <property type="match status" value="1"/>
</dbReference>
<protein>
    <recommendedName>
        <fullName evidence="2">histidine kinase</fullName>
        <ecNumber evidence="2">2.7.13.3</ecNumber>
    </recommendedName>
</protein>
<dbReference type="EC" id="2.7.13.3" evidence="2"/>
<evidence type="ECO:0000313" key="7">
    <source>
        <dbReference type="EMBL" id="SFI41355.1"/>
    </source>
</evidence>
<keyword evidence="8" id="KW-1185">Reference proteome</keyword>
<dbReference type="PANTHER" id="PTHR24421:SF10">
    <property type="entry name" value="NITRATE_NITRITE SENSOR PROTEIN NARQ"/>
    <property type="match status" value="1"/>
</dbReference>
<dbReference type="Gene3D" id="3.30.565.10">
    <property type="entry name" value="Histidine kinase-like ATPase, C-terminal domain"/>
    <property type="match status" value="1"/>
</dbReference>
<organism evidence="7 8">
    <name type="scientific">Halpernia frigidisoli</name>
    <dbReference type="NCBI Taxonomy" id="1125876"/>
    <lineage>
        <taxon>Bacteria</taxon>
        <taxon>Pseudomonadati</taxon>
        <taxon>Bacteroidota</taxon>
        <taxon>Flavobacteriia</taxon>
        <taxon>Flavobacteriales</taxon>
        <taxon>Weeksellaceae</taxon>
        <taxon>Chryseobacterium group</taxon>
        <taxon>Halpernia</taxon>
    </lineage>
</organism>
<comment type="catalytic activity">
    <reaction evidence="1">
        <text>ATP + protein L-histidine = ADP + protein N-phospho-L-histidine.</text>
        <dbReference type="EC" id="2.7.13.3"/>
    </reaction>
</comment>
<dbReference type="Proteomes" id="UP000198931">
    <property type="component" value="Unassembled WGS sequence"/>
</dbReference>